<keyword evidence="1" id="KW-0472">Membrane</keyword>
<protein>
    <submittedName>
        <fullName evidence="3">Tetratricopeptide repeat protein</fullName>
    </submittedName>
</protein>
<dbReference type="EMBL" id="DSZU01000017">
    <property type="protein sequence ID" value="HGV54613.1"/>
    <property type="molecule type" value="Genomic_DNA"/>
</dbReference>
<comment type="caution">
    <text evidence="3">The sequence shown here is derived from an EMBL/GenBank/DDBJ whole genome shotgun (WGS) entry which is preliminary data.</text>
</comment>
<feature type="transmembrane region" description="Helical" evidence="1">
    <location>
        <begin position="20"/>
        <end position="44"/>
    </location>
</feature>
<gene>
    <name evidence="3" type="ORF">ENT73_00805</name>
</gene>
<organism evidence="3">
    <name type="scientific">Caldimicrobium thiodismutans</name>
    <dbReference type="NCBI Taxonomy" id="1653476"/>
    <lineage>
        <taxon>Bacteria</taxon>
        <taxon>Pseudomonadati</taxon>
        <taxon>Thermodesulfobacteriota</taxon>
        <taxon>Thermodesulfobacteria</taxon>
        <taxon>Thermodesulfobacteriales</taxon>
        <taxon>Thermodesulfobacteriaceae</taxon>
        <taxon>Caldimicrobium</taxon>
    </lineage>
</organism>
<accession>A0A832GKK0</accession>
<feature type="domain" description="Ancillary SecYEG translocon subunit/Cell division coordinator CpoB TPR" evidence="2">
    <location>
        <begin position="14"/>
        <end position="201"/>
    </location>
</feature>
<name>A0A832GKK0_9BACT</name>
<proteinExistence type="predicted"/>
<dbReference type="Pfam" id="PF09976">
    <property type="entry name" value="TPR_21"/>
    <property type="match status" value="1"/>
</dbReference>
<dbReference type="SUPFAM" id="SSF81901">
    <property type="entry name" value="HCP-like"/>
    <property type="match status" value="1"/>
</dbReference>
<dbReference type="InterPro" id="IPR011990">
    <property type="entry name" value="TPR-like_helical_dom_sf"/>
</dbReference>
<sequence>MEEDKLLRFHERLKDFLQRYLNLFLNIVIAFVILILISGAWWYYQKNREKKAFQELAKIIHQGGSPQSLQQFIKQYKGTQAGLQATLILWKTLEQGRDLSLLQKELGNLKSLYKGEAKDLALYAEAKIAENNKNYEEALKIYQRLKEKNTPLKEIVMYDLARLQEKKNKEEAIKIYQTLLKEGDPESLNKGLIEYKLYELQKR</sequence>
<dbReference type="Gene3D" id="1.25.40.10">
    <property type="entry name" value="Tetratricopeptide repeat domain"/>
    <property type="match status" value="1"/>
</dbReference>
<dbReference type="AlphaFoldDB" id="A0A832GKK0"/>
<keyword evidence="1" id="KW-0812">Transmembrane</keyword>
<evidence type="ECO:0000259" key="2">
    <source>
        <dbReference type="Pfam" id="PF09976"/>
    </source>
</evidence>
<reference evidence="3" key="1">
    <citation type="journal article" date="2020" name="mSystems">
        <title>Genome- and Community-Level Interaction Insights into Carbon Utilization and Element Cycling Functions of Hydrothermarchaeota in Hydrothermal Sediment.</title>
        <authorList>
            <person name="Zhou Z."/>
            <person name="Liu Y."/>
            <person name="Xu W."/>
            <person name="Pan J."/>
            <person name="Luo Z.H."/>
            <person name="Li M."/>
        </authorList>
    </citation>
    <scope>NUCLEOTIDE SEQUENCE [LARGE SCALE GENOMIC DNA]</scope>
    <source>
        <strain evidence="3">SpSt-605</strain>
    </source>
</reference>
<evidence type="ECO:0000313" key="3">
    <source>
        <dbReference type="EMBL" id="HGV54613.1"/>
    </source>
</evidence>
<dbReference type="InterPro" id="IPR018704">
    <property type="entry name" value="SecYEG/CpoB_TPR"/>
</dbReference>
<evidence type="ECO:0000256" key="1">
    <source>
        <dbReference type="SAM" id="Phobius"/>
    </source>
</evidence>
<keyword evidence="1" id="KW-1133">Transmembrane helix</keyword>